<organism evidence="1 2">
    <name type="scientific">Vibrio metschnikovii</name>
    <dbReference type="NCBI Taxonomy" id="28172"/>
    <lineage>
        <taxon>Bacteria</taxon>
        <taxon>Pseudomonadati</taxon>
        <taxon>Pseudomonadota</taxon>
        <taxon>Gammaproteobacteria</taxon>
        <taxon>Vibrionales</taxon>
        <taxon>Vibrionaceae</taxon>
        <taxon>Vibrio</taxon>
    </lineage>
</organism>
<evidence type="ECO:0000313" key="2">
    <source>
        <dbReference type="Proteomes" id="UP000615796"/>
    </source>
</evidence>
<gene>
    <name evidence="1" type="ORF">H8Q88_03975</name>
</gene>
<comment type="caution">
    <text evidence="1">The sequence shown here is derived from an EMBL/GenBank/DDBJ whole genome shotgun (WGS) entry which is preliminary data.</text>
</comment>
<dbReference type="RefSeq" id="WP_187025346.1">
    <property type="nucleotide sequence ID" value="NZ_CAWQOS010000001.1"/>
</dbReference>
<dbReference type="Pfam" id="PF11140">
    <property type="entry name" value="DUF2913"/>
    <property type="match status" value="1"/>
</dbReference>
<proteinExistence type="predicted"/>
<dbReference type="EMBL" id="JACRUP010000001">
    <property type="protein sequence ID" value="MBC5850115.1"/>
    <property type="molecule type" value="Genomic_DNA"/>
</dbReference>
<name>A0A9X0UGU6_VIBME</name>
<dbReference type="AlphaFoldDB" id="A0A9X0UGU6"/>
<reference evidence="1" key="1">
    <citation type="submission" date="2020-08" db="EMBL/GenBank/DDBJ databases">
        <title>Genome Sequencing and Pan-Genome Analysis of Migratory bird Vibrio Strains, Inner Mongolia.</title>
        <authorList>
            <person name="Zheng L."/>
        </authorList>
    </citation>
    <scope>NUCLEOTIDE SEQUENCE</scope>
    <source>
        <strain evidence="1">M13F</strain>
    </source>
</reference>
<sequence length="219" mass="24913">MAKYYLEIQKLVNSALEELAQEHAAGKLANAPVANNHFLVHWVSKSLKSQRFDRCVRDDLTVWQKAGRSKGNQSGLWLQFRRISAYYAQFFNEDADNHLTDKKIDAFLDEMEQAGWEVSTSEPLVDCGKVQIFIEGQNSFALCSRQCDDCFDGEALIKPMNWFVRGHHAGFVEKAAAAGFMLHKRTDYKSNVKYHGEYVIFPDNQGTQLAEIPLSFQAP</sequence>
<accession>A0A9X0UGU6</accession>
<dbReference type="InterPro" id="IPR021316">
    <property type="entry name" value="DUF2913"/>
</dbReference>
<keyword evidence="2" id="KW-1185">Reference proteome</keyword>
<dbReference type="Proteomes" id="UP000615796">
    <property type="component" value="Unassembled WGS sequence"/>
</dbReference>
<evidence type="ECO:0000313" key="1">
    <source>
        <dbReference type="EMBL" id="MBC5850115.1"/>
    </source>
</evidence>
<protein>
    <submittedName>
        <fullName evidence="1">DUF2913 family protein</fullName>
    </submittedName>
</protein>